<organism evidence="2 3">
    <name type="scientific">Euroglyphus maynei</name>
    <name type="common">Mayne's house dust mite</name>
    <dbReference type="NCBI Taxonomy" id="6958"/>
    <lineage>
        <taxon>Eukaryota</taxon>
        <taxon>Metazoa</taxon>
        <taxon>Ecdysozoa</taxon>
        <taxon>Arthropoda</taxon>
        <taxon>Chelicerata</taxon>
        <taxon>Arachnida</taxon>
        <taxon>Acari</taxon>
        <taxon>Acariformes</taxon>
        <taxon>Sarcoptiformes</taxon>
        <taxon>Astigmata</taxon>
        <taxon>Psoroptidia</taxon>
        <taxon>Analgoidea</taxon>
        <taxon>Pyroglyphidae</taxon>
        <taxon>Pyroglyphinae</taxon>
        <taxon>Euroglyphus</taxon>
    </lineage>
</organism>
<protein>
    <submittedName>
        <fullName evidence="2">Uncharacterized protein</fullName>
    </submittedName>
</protein>
<sequence length="92" mass="10171">MNFKKSENNPQPSSTLSNKSSSCVQGVDSLRKDLGIIHSTTRRKPELFRKKSSASSIPNRKSDRKKSTNAISMAVDPFVTGRSNLSGFDLRL</sequence>
<name>A0A1Y3AX01_EURMA</name>
<evidence type="ECO:0000313" key="2">
    <source>
        <dbReference type="EMBL" id="OTF71966.1"/>
    </source>
</evidence>
<reference evidence="2 3" key="1">
    <citation type="submission" date="2017-03" db="EMBL/GenBank/DDBJ databases">
        <title>Genome Survey of Euroglyphus maynei.</title>
        <authorList>
            <person name="Arlian L.G."/>
            <person name="Morgan M.S."/>
            <person name="Rider S.D."/>
        </authorList>
    </citation>
    <scope>NUCLEOTIDE SEQUENCE [LARGE SCALE GENOMIC DNA]</scope>
    <source>
        <strain evidence="2">Arlian Lab</strain>
        <tissue evidence="2">Whole body</tissue>
    </source>
</reference>
<keyword evidence="3" id="KW-1185">Reference proteome</keyword>
<feature type="region of interest" description="Disordered" evidence="1">
    <location>
        <begin position="1"/>
        <end position="69"/>
    </location>
</feature>
<evidence type="ECO:0000313" key="3">
    <source>
        <dbReference type="Proteomes" id="UP000194236"/>
    </source>
</evidence>
<feature type="compositionally biased region" description="Polar residues" evidence="1">
    <location>
        <begin position="8"/>
        <end position="24"/>
    </location>
</feature>
<gene>
    <name evidence="2" type="ORF">BLA29_010103</name>
</gene>
<accession>A0A1Y3AX01</accession>
<proteinExistence type="predicted"/>
<evidence type="ECO:0000256" key="1">
    <source>
        <dbReference type="SAM" id="MobiDB-lite"/>
    </source>
</evidence>
<dbReference type="Proteomes" id="UP000194236">
    <property type="component" value="Unassembled WGS sequence"/>
</dbReference>
<dbReference type="OrthoDB" id="6516656at2759"/>
<dbReference type="EMBL" id="MUJZ01058497">
    <property type="protein sequence ID" value="OTF71966.1"/>
    <property type="molecule type" value="Genomic_DNA"/>
</dbReference>
<comment type="caution">
    <text evidence="2">The sequence shown here is derived from an EMBL/GenBank/DDBJ whole genome shotgun (WGS) entry which is preliminary data.</text>
</comment>
<dbReference type="AlphaFoldDB" id="A0A1Y3AX01"/>